<evidence type="ECO:0000256" key="1">
    <source>
        <dbReference type="ARBA" id="ARBA00004141"/>
    </source>
</evidence>
<dbReference type="PANTHER" id="PTHR12570:SF65">
    <property type="entry name" value="MAGNESIUM TRANSPORTER NIPA9-RELATED"/>
    <property type="match status" value="1"/>
</dbReference>
<feature type="compositionally biased region" description="Acidic residues" evidence="5">
    <location>
        <begin position="446"/>
        <end position="465"/>
    </location>
</feature>
<feature type="transmembrane region" description="Helical" evidence="6">
    <location>
        <begin position="389"/>
        <end position="408"/>
    </location>
</feature>
<dbReference type="SUPFAM" id="SSF103481">
    <property type="entry name" value="Multidrug resistance efflux transporter EmrE"/>
    <property type="match status" value="1"/>
</dbReference>
<dbReference type="InterPro" id="IPR037185">
    <property type="entry name" value="EmrE-like"/>
</dbReference>
<feature type="compositionally biased region" description="Polar residues" evidence="5">
    <location>
        <begin position="666"/>
        <end position="676"/>
    </location>
</feature>
<evidence type="ECO:0000256" key="5">
    <source>
        <dbReference type="SAM" id="MobiDB-lite"/>
    </source>
</evidence>
<feature type="compositionally biased region" description="Acidic residues" evidence="5">
    <location>
        <begin position="166"/>
        <end position="187"/>
    </location>
</feature>
<keyword evidence="2 6" id="KW-0812">Transmembrane</keyword>
<feature type="region of interest" description="Disordered" evidence="5">
    <location>
        <begin position="441"/>
        <end position="470"/>
    </location>
</feature>
<feature type="compositionally biased region" description="Low complexity" evidence="5">
    <location>
        <begin position="532"/>
        <end position="547"/>
    </location>
</feature>
<evidence type="ECO:0000313" key="7">
    <source>
        <dbReference type="EMBL" id="PWN87102.1"/>
    </source>
</evidence>
<dbReference type="GO" id="GO:0016020">
    <property type="term" value="C:membrane"/>
    <property type="evidence" value="ECO:0007669"/>
    <property type="project" value="UniProtKB-SubCell"/>
</dbReference>
<keyword evidence="3 6" id="KW-1133">Transmembrane helix</keyword>
<feature type="transmembrane region" description="Helical" evidence="6">
    <location>
        <begin position="255"/>
        <end position="272"/>
    </location>
</feature>
<evidence type="ECO:0000256" key="3">
    <source>
        <dbReference type="ARBA" id="ARBA00022989"/>
    </source>
</evidence>
<dbReference type="EMBL" id="KZ819641">
    <property type="protein sequence ID" value="PWN87102.1"/>
    <property type="molecule type" value="Genomic_DNA"/>
</dbReference>
<feature type="transmembrane region" description="Helical" evidence="6">
    <location>
        <begin position="200"/>
        <end position="221"/>
    </location>
</feature>
<feature type="transmembrane region" description="Helical" evidence="6">
    <location>
        <begin position="319"/>
        <end position="338"/>
    </location>
</feature>
<evidence type="ECO:0000313" key="8">
    <source>
        <dbReference type="Proteomes" id="UP000245768"/>
    </source>
</evidence>
<feature type="compositionally biased region" description="Low complexity" evidence="5">
    <location>
        <begin position="104"/>
        <end position="120"/>
    </location>
</feature>
<feature type="transmembrane region" description="Helical" evidence="6">
    <location>
        <begin position="292"/>
        <end position="312"/>
    </location>
</feature>
<accession>A0A316YD12</accession>
<sequence length="703" mass="73610">MDLLSAVVLAKGGDASSSRSSLIGVAISLGGNILISLALNCQKLAHLRLQEQGQAEAQTHDGAKSGDEDENEDEVEQSHRPALTSSSSSEADDETSRLLKSPSKKSAYDSLSSSSSSVSTKRNRSRSGSLTNGGHGRYPSKAKHSKRPSHTSQSQAVIENGGELGRDEEGDDEEGEGEEREEEEEGETPGPTAKFLRSKLWWLGMGLMVVGEFGNFLSYGFAPASLVAPLGAVALLSNVLISPVLLHERFLPSDIGGILLAIIGAVTVVFSSKQNDARLGPDELWDAIRTSAFIAYSIVAIVVAAVLVWCSTTRWGQRLILIDVGVCAIFGGFTVLSTKGLSSLLSRGNPFDLIRYPITYGLVIVLVSTAVAQITYLNRALQRFDSREVIPTQFVLFTISAIVGSAVLYRDFADMDPHRLINFLFGCLTTFAGVFTLTRDKARGDEGEDEEEEEEEEEEDEEEEEHFIRPQNVQVLTPGRTKSDTVVLGTTSQQQALFTSPAKEVASPRVQIAVPVSRPGATPLGPGSGQGAASAAAASTSLTSTSSMPLRSANARRSFLGVGTGSAGTGTATPIGVGAGLSAGHYLLLATTPPKPGTILTVGGMPPSGSPAGTFVGSQPQGSVPSSVSGVGGGASPSQPRKRSLSQPASARRPRRGPKAVPQDLEAQSQQSNSNRGARRTPSDEAAAASVSRPKSADLGGGG</sequence>
<dbReference type="InParanoid" id="A0A316YD12"/>
<dbReference type="PANTHER" id="PTHR12570">
    <property type="match status" value="1"/>
</dbReference>
<dbReference type="Pfam" id="PF05653">
    <property type="entry name" value="Mg_trans_NIPA"/>
    <property type="match status" value="1"/>
</dbReference>
<evidence type="ECO:0000256" key="4">
    <source>
        <dbReference type="ARBA" id="ARBA00023136"/>
    </source>
</evidence>
<protein>
    <submittedName>
        <fullName evidence="7">DUF803-domain-containing protein</fullName>
    </submittedName>
</protein>
<dbReference type="GeneID" id="37044770"/>
<feature type="region of interest" description="Disordered" evidence="5">
    <location>
        <begin position="52"/>
        <end position="192"/>
    </location>
</feature>
<feature type="transmembrane region" description="Helical" evidence="6">
    <location>
        <begin position="358"/>
        <end position="377"/>
    </location>
</feature>
<feature type="compositionally biased region" description="Basic residues" evidence="5">
    <location>
        <begin position="138"/>
        <end position="149"/>
    </location>
</feature>
<feature type="region of interest" description="Disordered" evidence="5">
    <location>
        <begin position="594"/>
        <end position="703"/>
    </location>
</feature>
<organism evidence="7 8">
    <name type="scientific">Acaromyces ingoldii</name>
    <dbReference type="NCBI Taxonomy" id="215250"/>
    <lineage>
        <taxon>Eukaryota</taxon>
        <taxon>Fungi</taxon>
        <taxon>Dikarya</taxon>
        <taxon>Basidiomycota</taxon>
        <taxon>Ustilaginomycotina</taxon>
        <taxon>Exobasidiomycetes</taxon>
        <taxon>Exobasidiales</taxon>
        <taxon>Cryptobasidiaceae</taxon>
        <taxon>Acaromyces</taxon>
    </lineage>
</organism>
<dbReference type="OrthoDB" id="165382at2759"/>
<dbReference type="GO" id="GO:0015095">
    <property type="term" value="F:magnesium ion transmembrane transporter activity"/>
    <property type="evidence" value="ECO:0007669"/>
    <property type="project" value="InterPro"/>
</dbReference>
<keyword evidence="4 6" id="KW-0472">Membrane</keyword>
<dbReference type="InterPro" id="IPR008521">
    <property type="entry name" value="Mg_trans_NIPA"/>
</dbReference>
<evidence type="ECO:0000256" key="2">
    <source>
        <dbReference type="ARBA" id="ARBA00022692"/>
    </source>
</evidence>
<feature type="transmembrane region" description="Helical" evidence="6">
    <location>
        <begin position="227"/>
        <end position="246"/>
    </location>
</feature>
<dbReference type="AlphaFoldDB" id="A0A316YD12"/>
<gene>
    <name evidence="7" type="ORF">FA10DRAFT_269711</name>
</gene>
<comment type="subcellular location">
    <subcellularLocation>
        <location evidence="1">Membrane</location>
        <topology evidence="1">Multi-pass membrane protein</topology>
    </subcellularLocation>
</comment>
<feature type="compositionally biased region" description="Low complexity" evidence="5">
    <location>
        <begin position="616"/>
        <end position="629"/>
    </location>
</feature>
<feature type="transmembrane region" description="Helical" evidence="6">
    <location>
        <begin position="420"/>
        <end position="438"/>
    </location>
</feature>
<keyword evidence="8" id="KW-1185">Reference proteome</keyword>
<dbReference type="RefSeq" id="XP_025374300.1">
    <property type="nucleotide sequence ID" value="XM_025522854.1"/>
</dbReference>
<name>A0A316YD12_9BASI</name>
<evidence type="ECO:0000256" key="6">
    <source>
        <dbReference type="SAM" id="Phobius"/>
    </source>
</evidence>
<feature type="region of interest" description="Disordered" evidence="5">
    <location>
        <begin position="516"/>
        <end position="550"/>
    </location>
</feature>
<feature type="transmembrane region" description="Helical" evidence="6">
    <location>
        <begin position="20"/>
        <end position="39"/>
    </location>
</feature>
<proteinExistence type="predicted"/>
<dbReference type="Proteomes" id="UP000245768">
    <property type="component" value="Unassembled WGS sequence"/>
</dbReference>
<reference evidence="7 8" key="1">
    <citation type="journal article" date="2018" name="Mol. Biol. Evol.">
        <title>Broad Genomic Sampling Reveals a Smut Pathogenic Ancestry of the Fungal Clade Ustilaginomycotina.</title>
        <authorList>
            <person name="Kijpornyongpan T."/>
            <person name="Mondo S.J."/>
            <person name="Barry K."/>
            <person name="Sandor L."/>
            <person name="Lee J."/>
            <person name="Lipzen A."/>
            <person name="Pangilinan J."/>
            <person name="LaButti K."/>
            <person name="Hainaut M."/>
            <person name="Henrissat B."/>
            <person name="Grigoriev I.V."/>
            <person name="Spatafora J.W."/>
            <person name="Aime M.C."/>
        </authorList>
    </citation>
    <scope>NUCLEOTIDE SEQUENCE [LARGE SCALE GENOMIC DNA]</scope>
    <source>
        <strain evidence="7 8">MCA 4198</strain>
    </source>
</reference>